<dbReference type="EMBL" id="JAVYJV010000014">
    <property type="protein sequence ID" value="KAK4354743.1"/>
    <property type="molecule type" value="Genomic_DNA"/>
</dbReference>
<protein>
    <recommendedName>
        <fullName evidence="5">BHLH domain-containing protein</fullName>
    </recommendedName>
</protein>
<gene>
    <name evidence="6" type="ORF">RND71_026937</name>
</gene>
<organism evidence="6 7">
    <name type="scientific">Anisodus tanguticus</name>
    <dbReference type="NCBI Taxonomy" id="243964"/>
    <lineage>
        <taxon>Eukaryota</taxon>
        <taxon>Viridiplantae</taxon>
        <taxon>Streptophyta</taxon>
        <taxon>Embryophyta</taxon>
        <taxon>Tracheophyta</taxon>
        <taxon>Spermatophyta</taxon>
        <taxon>Magnoliopsida</taxon>
        <taxon>eudicotyledons</taxon>
        <taxon>Gunneridae</taxon>
        <taxon>Pentapetalae</taxon>
        <taxon>asterids</taxon>
        <taxon>lamiids</taxon>
        <taxon>Solanales</taxon>
        <taxon>Solanaceae</taxon>
        <taxon>Solanoideae</taxon>
        <taxon>Hyoscyameae</taxon>
        <taxon>Anisodus</taxon>
    </lineage>
</organism>
<dbReference type="SUPFAM" id="SSF47459">
    <property type="entry name" value="HLH, helix-loop-helix DNA-binding domain"/>
    <property type="match status" value="1"/>
</dbReference>
<comment type="subcellular location">
    <subcellularLocation>
        <location evidence="1">Nucleus</location>
    </subcellularLocation>
</comment>
<dbReference type="GO" id="GO:0043565">
    <property type="term" value="F:sequence-specific DNA binding"/>
    <property type="evidence" value="ECO:0007669"/>
    <property type="project" value="TreeGrafter"/>
</dbReference>
<evidence type="ECO:0000313" key="6">
    <source>
        <dbReference type="EMBL" id="KAK4354743.1"/>
    </source>
</evidence>
<reference evidence="6" key="1">
    <citation type="submission" date="2023-12" db="EMBL/GenBank/DDBJ databases">
        <title>Genome assembly of Anisodus tanguticus.</title>
        <authorList>
            <person name="Wang Y.-J."/>
        </authorList>
    </citation>
    <scope>NUCLEOTIDE SEQUENCE</scope>
    <source>
        <strain evidence="6">KB-2021</strain>
        <tissue evidence="6">Leaf</tissue>
    </source>
</reference>
<dbReference type="PROSITE" id="PS50888">
    <property type="entry name" value="BHLH"/>
    <property type="match status" value="1"/>
</dbReference>
<evidence type="ECO:0000256" key="3">
    <source>
        <dbReference type="ARBA" id="ARBA00023163"/>
    </source>
</evidence>
<feature type="domain" description="BHLH" evidence="5">
    <location>
        <begin position="178"/>
        <end position="227"/>
    </location>
</feature>
<sequence length="350" mass="39815">MEDYSDNGFLLDELLALRSDLWETSFPMEMNQYFYKNNGWNYDCLGDNHVSIPLPSTTISTITTSSFEAYSHLPFDQSLNNSLISEFYSTQLVDELSPPEFTDSSNNWLDNSIPPFTSQLQDSSSILEHLEVVGNCSFDQNLEVGNNFANCKLERTQSTAFNVGLCPEKKVKTKKANGEPSKNLMAERRRRKRLNGRLSMLRSIVPKLSKMDRTSILGDTIDYTKELLEKINNLQEELEIGPNKLSFMSIFKNEKPIETFVRNSPKFNVERRNIDTRVEISCAAKSSLLLSTLTTLDSLGLEPQQCVISCFNDFAMQASCSQEMEQRRVTNAEEIKQALFRNAGYAGKYL</sequence>
<evidence type="ECO:0000256" key="4">
    <source>
        <dbReference type="ARBA" id="ARBA00023242"/>
    </source>
</evidence>
<keyword evidence="7" id="KW-1185">Reference proteome</keyword>
<evidence type="ECO:0000256" key="2">
    <source>
        <dbReference type="ARBA" id="ARBA00023015"/>
    </source>
</evidence>
<dbReference type="Gene3D" id="4.10.280.10">
    <property type="entry name" value="Helix-loop-helix DNA-binding domain"/>
    <property type="match status" value="1"/>
</dbReference>
<dbReference type="PANTHER" id="PTHR31945:SF77">
    <property type="entry name" value="TRANSCRIPTION FACTOR BHLH93-LIKE"/>
    <property type="match status" value="1"/>
</dbReference>
<dbReference type="GO" id="GO:0046983">
    <property type="term" value="F:protein dimerization activity"/>
    <property type="evidence" value="ECO:0007669"/>
    <property type="project" value="InterPro"/>
</dbReference>
<dbReference type="InterPro" id="IPR051358">
    <property type="entry name" value="TF_AMS/ICE1/BHLH6-like"/>
</dbReference>
<keyword evidence="2" id="KW-0805">Transcription regulation</keyword>
<dbReference type="Pfam" id="PF00010">
    <property type="entry name" value="HLH"/>
    <property type="match status" value="1"/>
</dbReference>
<name>A0AAE1V394_9SOLA</name>
<comment type="caution">
    <text evidence="6">The sequence shown here is derived from an EMBL/GenBank/DDBJ whole genome shotgun (WGS) entry which is preliminary data.</text>
</comment>
<dbReference type="InterPro" id="IPR054502">
    <property type="entry name" value="bHLH-TF_ACT-like_plant"/>
</dbReference>
<dbReference type="GO" id="GO:0003700">
    <property type="term" value="F:DNA-binding transcription factor activity"/>
    <property type="evidence" value="ECO:0007669"/>
    <property type="project" value="TreeGrafter"/>
</dbReference>
<dbReference type="InterPro" id="IPR011598">
    <property type="entry name" value="bHLH_dom"/>
</dbReference>
<keyword evidence="4" id="KW-0539">Nucleus</keyword>
<dbReference type="PANTHER" id="PTHR31945">
    <property type="entry name" value="TRANSCRIPTION FACTOR SCREAM2-RELATED"/>
    <property type="match status" value="1"/>
</dbReference>
<dbReference type="Proteomes" id="UP001291623">
    <property type="component" value="Unassembled WGS sequence"/>
</dbReference>
<dbReference type="AlphaFoldDB" id="A0AAE1V394"/>
<accession>A0AAE1V394</accession>
<dbReference type="InterPro" id="IPR036638">
    <property type="entry name" value="HLH_DNA-bd_sf"/>
</dbReference>
<evidence type="ECO:0000313" key="7">
    <source>
        <dbReference type="Proteomes" id="UP001291623"/>
    </source>
</evidence>
<proteinExistence type="predicted"/>
<evidence type="ECO:0000259" key="5">
    <source>
        <dbReference type="PROSITE" id="PS50888"/>
    </source>
</evidence>
<dbReference type="Pfam" id="PF22754">
    <property type="entry name" value="bHLH-TF_ACT-like_plant"/>
    <property type="match status" value="1"/>
</dbReference>
<dbReference type="GO" id="GO:0005634">
    <property type="term" value="C:nucleus"/>
    <property type="evidence" value="ECO:0007669"/>
    <property type="project" value="UniProtKB-SubCell"/>
</dbReference>
<evidence type="ECO:0000256" key="1">
    <source>
        <dbReference type="ARBA" id="ARBA00004123"/>
    </source>
</evidence>
<dbReference type="SMART" id="SM00353">
    <property type="entry name" value="HLH"/>
    <property type="match status" value="1"/>
</dbReference>
<keyword evidence="3" id="KW-0804">Transcription</keyword>